<dbReference type="GO" id="GO:0008270">
    <property type="term" value="F:zinc ion binding"/>
    <property type="evidence" value="ECO:0007669"/>
    <property type="project" value="InterPro"/>
</dbReference>
<dbReference type="CDD" id="cd00067">
    <property type="entry name" value="GAL4"/>
    <property type="match status" value="1"/>
</dbReference>
<keyword evidence="2" id="KW-0238">DNA-binding</keyword>
<dbReference type="InterPro" id="IPR036864">
    <property type="entry name" value="Zn2-C6_fun-type_DNA-bd_sf"/>
</dbReference>
<dbReference type="Proteomes" id="UP000326877">
    <property type="component" value="Unassembled WGS sequence"/>
</dbReference>
<dbReference type="EMBL" id="ML735363">
    <property type="protein sequence ID" value="KAE8384587.1"/>
    <property type="molecule type" value="Genomic_DNA"/>
</dbReference>
<dbReference type="Gene3D" id="4.10.240.10">
    <property type="entry name" value="Zn(2)-C6 fungal-type DNA-binding domain"/>
    <property type="match status" value="1"/>
</dbReference>
<dbReference type="Pfam" id="PF11951">
    <property type="entry name" value="Fungal_trans_2"/>
    <property type="match status" value="1"/>
</dbReference>
<evidence type="ECO:0000313" key="6">
    <source>
        <dbReference type="EMBL" id="KAE8384587.1"/>
    </source>
</evidence>
<keyword evidence="4" id="KW-0539">Nucleus</keyword>
<dbReference type="SUPFAM" id="SSF57701">
    <property type="entry name" value="Zn2/Cys6 DNA-binding domain"/>
    <property type="match status" value="1"/>
</dbReference>
<evidence type="ECO:0000259" key="5">
    <source>
        <dbReference type="PROSITE" id="PS50048"/>
    </source>
</evidence>
<feature type="domain" description="Zn(2)-C6 fungal-type" evidence="5">
    <location>
        <begin position="9"/>
        <end position="37"/>
    </location>
</feature>
<protein>
    <recommendedName>
        <fullName evidence="5">Zn(2)-C6 fungal-type domain-containing protein</fullName>
    </recommendedName>
</protein>
<reference evidence="6" key="1">
    <citation type="submission" date="2019-04" db="EMBL/GenBank/DDBJ databases">
        <title>Friends and foes A comparative genomics studyof 23 Aspergillus species from section Flavi.</title>
        <authorList>
            <consortium name="DOE Joint Genome Institute"/>
            <person name="Kjaerbolling I."/>
            <person name="Vesth T."/>
            <person name="Frisvad J.C."/>
            <person name="Nybo J.L."/>
            <person name="Theobald S."/>
            <person name="Kildgaard S."/>
            <person name="Isbrandt T."/>
            <person name="Kuo A."/>
            <person name="Sato A."/>
            <person name="Lyhne E.K."/>
            <person name="Kogle M.E."/>
            <person name="Wiebenga A."/>
            <person name="Kun R.S."/>
            <person name="Lubbers R.J."/>
            <person name="Makela M.R."/>
            <person name="Barry K."/>
            <person name="Chovatia M."/>
            <person name="Clum A."/>
            <person name="Daum C."/>
            <person name="Haridas S."/>
            <person name="He G."/>
            <person name="LaButti K."/>
            <person name="Lipzen A."/>
            <person name="Mondo S."/>
            <person name="Riley R."/>
            <person name="Salamov A."/>
            <person name="Simmons B.A."/>
            <person name="Magnuson J.K."/>
            <person name="Henrissat B."/>
            <person name="Mortensen U.H."/>
            <person name="Larsen T.O."/>
            <person name="Devries R.P."/>
            <person name="Grigoriev I.V."/>
            <person name="Machida M."/>
            <person name="Baker S.E."/>
            <person name="Andersen M.R."/>
        </authorList>
    </citation>
    <scope>NUCLEOTIDE SEQUENCE [LARGE SCALE GENOMIC DNA]</scope>
    <source>
        <strain evidence="6">IBT 14317</strain>
    </source>
</reference>
<dbReference type="GO" id="GO:0009893">
    <property type="term" value="P:positive regulation of metabolic process"/>
    <property type="evidence" value="ECO:0007669"/>
    <property type="project" value="UniProtKB-ARBA"/>
</dbReference>
<organism evidence="6">
    <name type="scientific">Petromyces alliaceus</name>
    <name type="common">Aspergillus alliaceus</name>
    <dbReference type="NCBI Taxonomy" id="209559"/>
    <lineage>
        <taxon>Eukaryota</taxon>
        <taxon>Fungi</taxon>
        <taxon>Dikarya</taxon>
        <taxon>Ascomycota</taxon>
        <taxon>Pezizomycotina</taxon>
        <taxon>Eurotiomycetes</taxon>
        <taxon>Eurotiomycetidae</taxon>
        <taxon>Eurotiales</taxon>
        <taxon>Aspergillaceae</taxon>
        <taxon>Aspergillus</taxon>
        <taxon>Aspergillus subgen. Circumdati</taxon>
    </lineage>
</organism>
<dbReference type="InterPro" id="IPR021858">
    <property type="entry name" value="Fun_TF"/>
</dbReference>
<keyword evidence="3" id="KW-0804">Transcription</keyword>
<dbReference type="InterPro" id="IPR001138">
    <property type="entry name" value="Zn2Cys6_DnaBD"/>
</dbReference>
<keyword evidence="1" id="KW-0805">Transcription regulation</keyword>
<dbReference type="PANTHER" id="PTHR38111:SF6">
    <property type="entry name" value="FINGER DOMAIN PROTEIN, PUTATIVE (AFU_ORTHOLOGUE AFUA_8G01940)-RELATED"/>
    <property type="match status" value="1"/>
</dbReference>
<evidence type="ECO:0000256" key="4">
    <source>
        <dbReference type="ARBA" id="ARBA00023242"/>
    </source>
</evidence>
<dbReference type="OrthoDB" id="3525185at2759"/>
<dbReference type="AlphaFoldDB" id="A0A5N7BST4"/>
<evidence type="ECO:0000256" key="1">
    <source>
        <dbReference type="ARBA" id="ARBA00023015"/>
    </source>
</evidence>
<gene>
    <name evidence="6" type="ORF">BDV23DRAFT_34922</name>
</gene>
<dbReference type="PROSITE" id="PS50048">
    <property type="entry name" value="ZN2_CY6_FUNGAL_2"/>
    <property type="match status" value="1"/>
</dbReference>
<sequence>MVGVPRSTGCRACLQRRVKCDQTRPACLRCVKRKIACPGYQKRFQFYHKTAPAVVKSIPDRDDQRPPPQNAKHQQMLLIRRMDQTLAPNLTATALDTQLKEVFSDVVSAIFPNLYAAFSARVDLTWVDFVRHHSAAQPSAVNWGIRCLNTWYLARRHRDDGQLQVSRHMYNRALRGLVQALRDPTKVKSDSTLAAAMALGVYEMLDGVGPNSWLVHSRGIGALFRLRGADAHRSGFGRTMYTTYRAFLVAEAFVCQEACFLEGEEWRKMNRDALRAEEREGKAGQLGEITETAFDEVLLCPGYLVRTREAITGPTSEESREALAAAIRCSRDILRGLQGRLAAILELRLNGPVVQRRNTLHGHVPEEFAHTISHRSLRGIDSALALLDQLLVLLVAKKIRMLGSVDSEPGESPWDTVTYRPAPEGPAPVSEEKLGENPVEALDWLDQLALSMGTLALKT</sequence>
<dbReference type="InterPro" id="IPR053178">
    <property type="entry name" value="Osmoadaptation_assoc"/>
</dbReference>
<evidence type="ECO:0000256" key="2">
    <source>
        <dbReference type="ARBA" id="ARBA00023125"/>
    </source>
</evidence>
<dbReference type="SMART" id="SM00066">
    <property type="entry name" value="GAL4"/>
    <property type="match status" value="1"/>
</dbReference>
<dbReference type="PANTHER" id="PTHR38111">
    <property type="entry name" value="ZN(2)-C6 FUNGAL-TYPE DOMAIN-CONTAINING PROTEIN-RELATED"/>
    <property type="match status" value="1"/>
</dbReference>
<proteinExistence type="predicted"/>
<name>A0A5N7BST4_PETAA</name>
<dbReference type="GO" id="GO:0003677">
    <property type="term" value="F:DNA binding"/>
    <property type="evidence" value="ECO:0007669"/>
    <property type="project" value="UniProtKB-KW"/>
</dbReference>
<dbReference type="Pfam" id="PF00172">
    <property type="entry name" value="Zn_clus"/>
    <property type="match status" value="1"/>
</dbReference>
<accession>A0A5N7BST4</accession>
<evidence type="ECO:0000256" key="3">
    <source>
        <dbReference type="ARBA" id="ARBA00023163"/>
    </source>
</evidence>
<dbReference type="GO" id="GO:0000981">
    <property type="term" value="F:DNA-binding transcription factor activity, RNA polymerase II-specific"/>
    <property type="evidence" value="ECO:0007669"/>
    <property type="project" value="InterPro"/>
</dbReference>